<dbReference type="Proteomes" id="UP001210678">
    <property type="component" value="Unassembled WGS sequence"/>
</dbReference>
<evidence type="ECO:0000313" key="4">
    <source>
        <dbReference type="EMBL" id="MDB1123489.1"/>
    </source>
</evidence>
<dbReference type="EC" id="3.5.3.6" evidence="2"/>
<evidence type="ECO:0000256" key="3">
    <source>
        <dbReference type="ARBA" id="ARBA00049429"/>
    </source>
</evidence>
<comment type="pathway">
    <text evidence="1">Amino-acid degradation; L-arginine degradation via ADI pathway; carbamoyl phosphate from L-arginine: step 1/2.</text>
</comment>
<dbReference type="Pfam" id="PF02274">
    <property type="entry name" value="ADI"/>
    <property type="match status" value="1"/>
</dbReference>
<dbReference type="PANTHER" id="PTHR47271:SF2">
    <property type="entry name" value="ARGININE DEIMINASE"/>
    <property type="match status" value="1"/>
</dbReference>
<dbReference type="SUPFAM" id="SSF55909">
    <property type="entry name" value="Pentein"/>
    <property type="match status" value="1"/>
</dbReference>
<reference evidence="4 5" key="1">
    <citation type="submission" date="2023-01" db="EMBL/GenBank/DDBJ databases">
        <title>Vibrio sp. KJ40-1 sp.nov, isolated from marine algae.</title>
        <authorList>
            <person name="Butt M."/>
            <person name="Kim J.M.J."/>
            <person name="Jeon C.O.C."/>
        </authorList>
    </citation>
    <scope>NUCLEOTIDE SEQUENCE [LARGE SCALE GENOMIC DNA]</scope>
    <source>
        <strain evidence="4 5">KJ40-1</strain>
    </source>
</reference>
<evidence type="ECO:0000313" key="5">
    <source>
        <dbReference type="Proteomes" id="UP001210678"/>
    </source>
</evidence>
<gene>
    <name evidence="4" type="ORF">PGX00_07375</name>
</gene>
<evidence type="ECO:0000256" key="2">
    <source>
        <dbReference type="ARBA" id="ARBA00012171"/>
    </source>
</evidence>
<dbReference type="PANTHER" id="PTHR47271">
    <property type="entry name" value="ARGININE DEIMINASE"/>
    <property type="match status" value="1"/>
</dbReference>
<dbReference type="EMBL" id="JAQLOI010000001">
    <property type="protein sequence ID" value="MDB1123489.1"/>
    <property type="molecule type" value="Genomic_DNA"/>
</dbReference>
<organism evidence="4 5">
    <name type="scientific">Vibrio algarum</name>
    <dbReference type="NCBI Taxonomy" id="3020714"/>
    <lineage>
        <taxon>Bacteria</taxon>
        <taxon>Pseudomonadati</taxon>
        <taxon>Pseudomonadota</taxon>
        <taxon>Gammaproteobacteria</taxon>
        <taxon>Vibrionales</taxon>
        <taxon>Vibrionaceae</taxon>
        <taxon>Vibrio</taxon>
    </lineage>
</organism>
<sequence length="201" mass="22355">MANYGCQLMAEEMTRVLMRRPGISLLEADPTLWHYNHFFDAEKAIREYDEFATLITQTGAEIVWIEDEGDGLSDAMFTRDASLITKAGAVPLKMGKALRSAEPQVHKAAYEQAGIPILGELTGEAMIEGGDTIWLNENTLIVGLGFRSNQEGVRQLNALLNLHDITVISFDMPYWTGEEACLHLMSVISPLTEKSTSFIHH</sequence>
<keyword evidence="5" id="KW-1185">Reference proteome</keyword>
<comment type="caution">
    <text evidence="4">The sequence shown here is derived from an EMBL/GenBank/DDBJ whole genome shotgun (WGS) entry which is preliminary data.</text>
</comment>
<protein>
    <recommendedName>
        <fullName evidence="2">arginine deiminase</fullName>
        <ecNumber evidence="2">3.5.3.6</ecNumber>
    </recommendedName>
</protein>
<accession>A0ABT4YPK0</accession>
<proteinExistence type="predicted"/>
<dbReference type="Gene3D" id="3.75.10.10">
    <property type="entry name" value="L-arginine/glycine Amidinotransferase, Chain A"/>
    <property type="match status" value="1"/>
</dbReference>
<name>A0ABT4YPK0_9VIBR</name>
<evidence type="ECO:0000256" key="1">
    <source>
        <dbReference type="ARBA" id="ARBA00005213"/>
    </source>
</evidence>
<comment type="catalytic activity">
    <reaction evidence="3">
        <text>L-arginine + H2O = L-citrulline + NH4(+)</text>
        <dbReference type="Rhea" id="RHEA:19597"/>
        <dbReference type="ChEBI" id="CHEBI:15377"/>
        <dbReference type="ChEBI" id="CHEBI:28938"/>
        <dbReference type="ChEBI" id="CHEBI:32682"/>
        <dbReference type="ChEBI" id="CHEBI:57743"/>
        <dbReference type="EC" id="3.5.3.6"/>
    </reaction>
</comment>
<dbReference type="RefSeq" id="WP_272134110.1">
    <property type="nucleotide sequence ID" value="NZ_JAQLOI010000001.1"/>
</dbReference>